<protein>
    <submittedName>
        <fullName evidence="2">Anti-sigma regulatory factor</fullName>
    </submittedName>
</protein>
<dbReference type="SUPFAM" id="SSF55874">
    <property type="entry name" value="ATPase domain of HSP90 chaperone/DNA topoisomerase II/histidine kinase"/>
    <property type="match status" value="1"/>
</dbReference>
<name>A0A0U4P1R1_9PSED</name>
<dbReference type="Proteomes" id="UP000064137">
    <property type="component" value="Chromosome"/>
</dbReference>
<accession>A0A0U4P1R1</accession>
<feature type="domain" description="Histidine kinase/HSP90-like ATPase" evidence="1">
    <location>
        <begin position="19"/>
        <end position="117"/>
    </location>
</feature>
<dbReference type="AlphaFoldDB" id="A0A0U4P1R1"/>
<dbReference type="Gene3D" id="3.30.565.10">
    <property type="entry name" value="Histidine kinase-like ATPase, C-terminal domain"/>
    <property type="match status" value="1"/>
</dbReference>
<dbReference type="Pfam" id="PF02518">
    <property type="entry name" value="HATPase_c"/>
    <property type="match status" value="1"/>
</dbReference>
<evidence type="ECO:0000313" key="3">
    <source>
        <dbReference type="Proteomes" id="UP000064137"/>
    </source>
</evidence>
<evidence type="ECO:0000313" key="2">
    <source>
        <dbReference type="EMBL" id="ALZ82735.1"/>
    </source>
</evidence>
<reference evidence="2 3" key="1">
    <citation type="submission" date="2016-01" db="EMBL/GenBank/DDBJ databases">
        <title>Annotation of Pseudomonas oryzihabitans USDA-ARS-USMARC-56511.</title>
        <authorList>
            <person name="Harhay G.P."/>
            <person name="Harhay D.M."/>
            <person name="Smith T.P.L."/>
            <person name="Bono J.L."/>
            <person name="Heaton M.P."/>
            <person name="Clawson M.L."/>
            <person name="Chitko-Mckown C.G."/>
            <person name="Capik S.F."/>
            <person name="DeDonder K.D."/>
            <person name="Apley M.D."/>
            <person name="Lubbers B.V."/>
            <person name="White B.J."/>
            <person name="Larson R.L."/>
        </authorList>
    </citation>
    <scope>NUCLEOTIDE SEQUENCE [LARGE SCALE GENOMIC DNA]</scope>
    <source>
        <strain evidence="2 3">USDA-ARS-USMARC-56511</strain>
    </source>
</reference>
<organism evidence="2 3">
    <name type="scientific">Pseudomonas oryzihabitans</name>
    <dbReference type="NCBI Taxonomy" id="47885"/>
    <lineage>
        <taxon>Bacteria</taxon>
        <taxon>Pseudomonadati</taxon>
        <taxon>Pseudomonadota</taxon>
        <taxon>Gammaproteobacteria</taxon>
        <taxon>Pseudomonadales</taxon>
        <taxon>Pseudomonadaceae</taxon>
        <taxon>Pseudomonas</taxon>
    </lineage>
</organism>
<evidence type="ECO:0000259" key="1">
    <source>
        <dbReference type="SMART" id="SM00387"/>
    </source>
</evidence>
<dbReference type="KEGG" id="por:APT59_00390"/>
<dbReference type="SMART" id="SM00387">
    <property type="entry name" value="HATPase_c"/>
    <property type="match status" value="1"/>
</dbReference>
<dbReference type="OrthoDB" id="5769716at2"/>
<sequence length="117" mass="12643">MLIRQQVRKVAEAIRLGLISQTKIVTAASEIARNGLVYGLGGECLIEETVRAGKPAIRLVIRDNGPGIADLDRAMVDGYTSGKGLGLGLSGSRRLVDDFHIDSQPGQGTTVELWKWR</sequence>
<dbReference type="EMBL" id="CP013987">
    <property type="protein sequence ID" value="ALZ82735.1"/>
    <property type="molecule type" value="Genomic_DNA"/>
</dbReference>
<proteinExistence type="predicted"/>
<dbReference type="RefSeq" id="WP_059313047.1">
    <property type="nucleotide sequence ID" value="NZ_CP013987.1"/>
</dbReference>
<gene>
    <name evidence="2" type="ORF">APT59_00390</name>
</gene>
<dbReference type="InterPro" id="IPR003594">
    <property type="entry name" value="HATPase_dom"/>
</dbReference>
<dbReference type="InterPro" id="IPR036890">
    <property type="entry name" value="HATPase_C_sf"/>
</dbReference>